<sequence>MKKILLYGLTAMLALTSCEDFLDSQNYTGKDSGNFPKTETDVNQMIASVYEASFYQPFKNNDVGQYLTWANLASDDMYGGGGSDDKPTQALDHFMFNNNTQMESLWKAAYSAIARANSALAAVDNVADEALRNQSKGELLFMRAFNYFDLVKCFGYIPMVEKSPENVQEAQTSPEQVQPEVIYSKIGEDLKEAWEIMPSYKYDGWQTLQYGKVSKWAAGALLARVYLFYTGFFKQTTLPAGESSIDEAYVKKVLDDIVANSGHELLADYRSLWPYANSATKADYNYVADLGETWSEGNKEVLFAINYLYLSDWSGTQLHQSNQYALFFGIRNGGWGDGECFLKDKPGSVYPFGTGWGCGPVTPNFYDDWKVAEPNDKRRDASLFVFPDDFDWTNTAEWMEATGIHQKKMCAVRSSGGDKMSFCAELFGGDESGHFQASHCQSLPLIRFADVLLMRSELYQDASKGMDQVRARAGLSPKPYTLENLQNERRWELAFEGYRWDDMRRWGIVENCLAKQVGGKIYNNGKATVMKEQGDGYVARYKATNGYYRIPQAQVDLSNGSIKQNAGWDGTTGYYSQWQ</sequence>
<evidence type="ECO:0000256" key="2">
    <source>
        <dbReference type="ARBA" id="ARBA00006275"/>
    </source>
</evidence>
<dbReference type="EMBL" id="FRCJ01000003">
    <property type="protein sequence ID" value="SHM44010.1"/>
    <property type="molecule type" value="Genomic_DNA"/>
</dbReference>
<comment type="subcellular location">
    <subcellularLocation>
        <location evidence="1">Cell outer membrane</location>
    </subcellularLocation>
</comment>
<dbReference type="AlphaFoldDB" id="A0A1M7ITF4"/>
<evidence type="ECO:0000313" key="8">
    <source>
        <dbReference type="EMBL" id="SHM44010.1"/>
    </source>
</evidence>
<dbReference type="SUPFAM" id="SSF48452">
    <property type="entry name" value="TPR-like"/>
    <property type="match status" value="1"/>
</dbReference>
<keyword evidence="4" id="KW-0472">Membrane</keyword>
<name>A0A1M7ITF4_XYLRU</name>
<organism evidence="8 9">
    <name type="scientific">Xylanibacter ruminicola</name>
    <name type="common">Prevotella ruminicola</name>
    <dbReference type="NCBI Taxonomy" id="839"/>
    <lineage>
        <taxon>Bacteria</taxon>
        <taxon>Pseudomonadati</taxon>
        <taxon>Bacteroidota</taxon>
        <taxon>Bacteroidia</taxon>
        <taxon>Bacteroidales</taxon>
        <taxon>Prevotellaceae</taxon>
        <taxon>Xylanibacter</taxon>
    </lineage>
</organism>
<dbReference type="OrthoDB" id="618454at2"/>
<evidence type="ECO:0000256" key="5">
    <source>
        <dbReference type="ARBA" id="ARBA00023237"/>
    </source>
</evidence>
<dbReference type="InterPro" id="IPR033985">
    <property type="entry name" value="SusD-like_N"/>
</dbReference>
<protein>
    <submittedName>
        <fullName evidence="8">Starch-binding associating with outer membrane</fullName>
    </submittedName>
</protein>
<dbReference type="Pfam" id="PF07980">
    <property type="entry name" value="SusD_RagB"/>
    <property type="match status" value="1"/>
</dbReference>
<feature type="domain" description="SusD-like N-terminal" evidence="7">
    <location>
        <begin position="20"/>
        <end position="227"/>
    </location>
</feature>
<accession>A0A1M7ITF4</accession>
<evidence type="ECO:0000256" key="3">
    <source>
        <dbReference type="ARBA" id="ARBA00022729"/>
    </source>
</evidence>
<evidence type="ECO:0000256" key="1">
    <source>
        <dbReference type="ARBA" id="ARBA00004442"/>
    </source>
</evidence>
<dbReference type="GO" id="GO:0009279">
    <property type="term" value="C:cell outer membrane"/>
    <property type="evidence" value="ECO:0007669"/>
    <property type="project" value="UniProtKB-SubCell"/>
</dbReference>
<dbReference type="Gene3D" id="1.25.40.390">
    <property type="match status" value="1"/>
</dbReference>
<proteinExistence type="inferred from homology"/>
<evidence type="ECO:0000256" key="4">
    <source>
        <dbReference type="ARBA" id="ARBA00023136"/>
    </source>
</evidence>
<gene>
    <name evidence="8" type="ORF">SAMN04488494_1980</name>
</gene>
<dbReference type="InterPro" id="IPR011990">
    <property type="entry name" value="TPR-like_helical_dom_sf"/>
</dbReference>
<reference evidence="8 9" key="1">
    <citation type="submission" date="2016-11" db="EMBL/GenBank/DDBJ databases">
        <authorList>
            <person name="Jaros S."/>
            <person name="Januszkiewicz K."/>
            <person name="Wedrychowicz H."/>
        </authorList>
    </citation>
    <scope>NUCLEOTIDE SEQUENCE [LARGE SCALE GENOMIC DNA]</scope>
    <source>
        <strain evidence="8 9">BPI-34</strain>
    </source>
</reference>
<comment type="similarity">
    <text evidence="2">Belongs to the SusD family.</text>
</comment>
<evidence type="ECO:0000259" key="7">
    <source>
        <dbReference type="Pfam" id="PF14322"/>
    </source>
</evidence>
<dbReference type="RefSeq" id="WP_073044895.1">
    <property type="nucleotide sequence ID" value="NZ_FRCJ01000003.1"/>
</dbReference>
<dbReference type="Pfam" id="PF14322">
    <property type="entry name" value="SusD-like_3"/>
    <property type="match status" value="1"/>
</dbReference>
<dbReference type="Proteomes" id="UP000184280">
    <property type="component" value="Unassembled WGS sequence"/>
</dbReference>
<dbReference type="PROSITE" id="PS51257">
    <property type="entry name" value="PROKAR_LIPOPROTEIN"/>
    <property type="match status" value="1"/>
</dbReference>
<evidence type="ECO:0000313" key="9">
    <source>
        <dbReference type="Proteomes" id="UP000184280"/>
    </source>
</evidence>
<evidence type="ECO:0000259" key="6">
    <source>
        <dbReference type="Pfam" id="PF07980"/>
    </source>
</evidence>
<feature type="domain" description="RagB/SusD" evidence="6">
    <location>
        <begin position="439"/>
        <end position="568"/>
    </location>
</feature>
<keyword evidence="3" id="KW-0732">Signal</keyword>
<dbReference type="InterPro" id="IPR012944">
    <property type="entry name" value="SusD_RagB_dom"/>
</dbReference>
<keyword evidence="5" id="KW-0998">Cell outer membrane</keyword>